<dbReference type="InParanoid" id="H2YX58"/>
<evidence type="ECO:0000259" key="1">
    <source>
        <dbReference type="Pfam" id="PF13843"/>
    </source>
</evidence>
<dbReference type="eggNOG" id="ENOG502QVRU">
    <property type="taxonomic scope" value="Eukaryota"/>
</dbReference>
<reference evidence="3" key="1">
    <citation type="submission" date="2003-08" db="EMBL/GenBank/DDBJ databases">
        <authorList>
            <person name="Birren B."/>
            <person name="Nusbaum C."/>
            <person name="Abebe A."/>
            <person name="Abouelleil A."/>
            <person name="Adekoya E."/>
            <person name="Ait-zahra M."/>
            <person name="Allen N."/>
            <person name="Allen T."/>
            <person name="An P."/>
            <person name="Anderson M."/>
            <person name="Anderson S."/>
            <person name="Arachchi H."/>
            <person name="Armbruster J."/>
            <person name="Bachantsang P."/>
            <person name="Baldwin J."/>
            <person name="Barry A."/>
            <person name="Bayul T."/>
            <person name="Blitshsteyn B."/>
            <person name="Bloom T."/>
            <person name="Blye J."/>
            <person name="Boguslavskiy L."/>
            <person name="Borowsky M."/>
            <person name="Boukhgalter B."/>
            <person name="Brunache A."/>
            <person name="Butler J."/>
            <person name="Calixte N."/>
            <person name="Calvo S."/>
            <person name="Camarata J."/>
            <person name="Campo K."/>
            <person name="Chang J."/>
            <person name="Cheshatsang Y."/>
            <person name="Citroen M."/>
            <person name="Collymore A."/>
            <person name="Considine T."/>
            <person name="Cook A."/>
            <person name="Cooke P."/>
            <person name="Corum B."/>
            <person name="Cuomo C."/>
            <person name="David R."/>
            <person name="Dawoe T."/>
            <person name="Degray S."/>
            <person name="Dodge S."/>
            <person name="Dooley K."/>
            <person name="Dorje P."/>
            <person name="Dorjee K."/>
            <person name="Dorris L."/>
            <person name="Duffey N."/>
            <person name="Dupes A."/>
            <person name="Elkins T."/>
            <person name="Engels R."/>
            <person name="Erickson J."/>
            <person name="Farina A."/>
            <person name="Faro S."/>
            <person name="Ferreira P."/>
            <person name="Fischer H."/>
            <person name="Fitzgerald M."/>
            <person name="Foley K."/>
            <person name="Gage D."/>
            <person name="Galagan J."/>
            <person name="Gearin G."/>
            <person name="Gnerre S."/>
            <person name="Gnirke A."/>
            <person name="Goyette A."/>
            <person name="Graham J."/>
            <person name="Grandbois E."/>
            <person name="Gyaltsen K."/>
            <person name="Hafez N."/>
            <person name="Hagopian D."/>
            <person name="Hagos B."/>
            <person name="Hall J."/>
            <person name="Hatcher B."/>
            <person name="Heller A."/>
            <person name="Higgins H."/>
            <person name="Honan T."/>
            <person name="Horn A."/>
            <person name="Houde N."/>
            <person name="Hughes L."/>
            <person name="Hulme W."/>
            <person name="Husby E."/>
            <person name="Iliev I."/>
            <person name="Jaffe D."/>
            <person name="Jones C."/>
            <person name="Kamal M."/>
            <person name="Kamat A."/>
            <person name="Kamvysselis M."/>
            <person name="Karlsson E."/>
            <person name="Kells C."/>
            <person name="Kieu A."/>
            <person name="Kisner P."/>
            <person name="Kodira C."/>
            <person name="Kulbokas E."/>
            <person name="Labutti K."/>
            <person name="Lama D."/>
            <person name="Landers T."/>
            <person name="Leger J."/>
            <person name="Levine S."/>
            <person name="Lewis D."/>
            <person name="Lewis T."/>
            <person name="Lindblad-toh K."/>
            <person name="Liu X."/>
            <person name="Lokyitsang T."/>
            <person name="Lokyitsang Y."/>
            <person name="Lucien O."/>
            <person name="Lui A."/>
            <person name="Ma L.J."/>
            <person name="Mabbitt R."/>
            <person name="Macdonald J."/>
            <person name="Maclean C."/>
            <person name="Major J."/>
            <person name="Manning J."/>
            <person name="Marabella R."/>
            <person name="Maru K."/>
            <person name="Matthews C."/>
            <person name="Mauceli E."/>
            <person name="Mccarthy M."/>
            <person name="Mcdonough S."/>
            <person name="Mcghee T."/>
            <person name="Meldrim J."/>
            <person name="Meneus L."/>
            <person name="Mesirov J."/>
            <person name="Mihalev A."/>
            <person name="Mihova T."/>
            <person name="Mikkelsen T."/>
            <person name="Mlenga V."/>
            <person name="Moru K."/>
            <person name="Mozes J."/>
            <person name="Mulrain L."/>
            <person name="Munson G."/>
            <person name="Naylor J."/>
            <person name="Newes C."/>
            <person name="Nguyen C."/>
            <person name="Nguyen N."/>
            <person name="Nguyen T."/>
            <person name="Nicol R."/>
            <person name="Nielsen C."/>
            <person name="Nizzari M."/>
            <person name="Norbu C."/>
            <person name="Norbu N."/>
            <person name="O'donnell P."/>
            <person name="Okoawo O."/>
            <person name="O'leary S."/>
            <person name="Omotosho B."/>
            <person name="O'neill K."/>
            <person name="Osman S."/>
            <person name="Parker S."/>
            <person name="Perrin D."/>
            <person name="Phunkhang P."/>
            <person name="Piqani B."/>
            <person name="Purcell S."/>
            <person name="Rachupka T."/>
            <person name="Ramasamy U."/>
            <person name="Rameau R."/>
            <person name="Ray V."/>
            <person name="Raymond C."/>
            <person name="Retta R."/>
            <person name="Richardson S."/>
            <person name="Rise C."/>
            <person name="Rodriguez J."/>
            <person name="Rogers J."/>
            <person name="Rogov P."/>
            <person name="Rutman M."/>
            <person name="Schupbach R."/>
            <person name="Seaman C."/>
            <person name="Settipalli S."/>
            <person name="Sharpe T."/>
            <person name="Sheridan J."/>
            <person name="Sherpa N."/>
            <person name="Shi J."/>
            <person name="Smirnov S."/>
            <person name="Smith C."/>
            <person name="Sougnez C."/>
            <person name="Spencer B."/>
            <person name="Stalker J."/>
            <person name="Stange-thomann N."/>
            <person name="Stavropoulos S."/>
            <person name="Stetson K."/>
            <person name="Stone C."/>
            <person name="Stone S."/>
            <person name="Stubbs M."/>
            <person name="Talamas J."/>
            <person name="Tchuinga P."/>
            <person name="Tenzing P."/>
            <person name="Tesfaye S."/>
            <person name="Theodore J."/>
            <person name="Thoulutsang Y."/>
            <person name="Topham K."/>
            <person name="Towey S."/>
            <person name="Tsamla T."/>
            <person name="Tsomo N."/>
            <person name="Vallee D."/>
            <person name="Vassiliev H."/>
            <person name="Venkataraman V."/>
            <person name="Vinson J."/>
            <person name="Vo A."/>
            <person name="Wade C."/>
            <person name="Wang S."/>
            <person name="Wangchuk T."/>
            <person name="Wangdi T."/>
            <person name="Whittaker C."/>
            <person name="Wilkinson J."/>
            <person name="Wu Y."/>
            <person name="Wyman D."/>
            <person name="Yadav S."/>
            <person name="Yang S."/>
            <person name="Yang X."/>
            <person name="Yeager S."/>
            <person name="Yee E."/>
            <person name="Young G."/>
            <person name="Zainoun J."/>
            <person name="Zembeck L."/>
            <person name="Zimmer A."/>
            <person name="Zody M."/>
            <person name="Lander E."/>
        </authorList>
    </citation>
    <scope>NUCLEOTIDE SEQUENCE [LARGE SCALE GENOMIC DNA]</scope>
</reference>
<proteinExistence type="predicted"/>
<dbReference type="Ensembl" id="ENSCSAVT00000010039.1">
    <property type="protein sequence ID" value="ENSCSAVP00000009919.1"/>
    <property type="gene ID" value="ENSCSAVG00000005836.1"/>
</dbReference>
<organism evidence="2 3">
    <name type="scientific">Ciona savignyi</name>
    <name type="common">Pacific transparent sea squirt</name>
    <dbReference type="NCBI Taxonomy" id="51511"/>
    <lineage>
        <taxon>Eukaryota</taxon>
        <taxon>Metazoa</taxon>
        <taxon>Chordata</taxon>
        <taxon>Tunicata</taxon>
        <taxon>Ascidiacea</taxon>
        <taxon>Phlebobranchia</taxon>
        <taxon>Cionidae</taxon>
        <taxon>Ciona</taxon>
    </lineage>
</organism>
<evidence type="ECO:0000313" key="3">
    <source>
        <dbReference type="Proteomes" id="UP000007875"/>
    </source>
</evidence>
<dbReference type="PANTHER" id="PTHR47272">
    <property type="entry name" value="DDE_TNP_1_7 DOMAIN-CONTAINING PROTEIN"/>
    <property type="match status" value="1"/>
</dbReference>
<protein>
    <recommendedName>
        <fullName evidence="1">PiggyBac transposable element-derived protein domain-containing protein</fullName>
    </recommendedName>
</protein>
<dbReference type="FunCoup" id="H2YX58">
    <property type="interactions" value="2"/>
</dbReference>
<dbReference type="PANTHER" id="PTHR47272:SF2">
    <property type="entry name" value="PIGGYBAC TRANSPOSABLE ELEMENT-DERIVED PROTEIN 3-LIKE"/>
    <property type="match status" value="1"/>
</dbReference>
<dbReference type="InterPro" id="IPR029526">
    <property type="entry name" value="PGBD"/>
</dbReference>
<evidence type="ECO:0000313" key="2">
    <source>
        <dbReference type="Ensembl" id="ENSCSAVP00000009919.1"/>
    </source>
</evidence>
<dbReference type="HOGENOM" id="CLU_065229_0_0_1"/>
<name>H2YX58_CIOSA</name>
<sequence>MKDQGRGTSEQVVSGDDCSVIKWYDNKPIFIASSIFGVEPQDVVQRWSKKDKQYVRVSRPAAIGAYNKSMGGVDMCDRLISYHRISSRTQKWPVRCMMHFTDLALSNCWLLFRKYVSKQIDLLDFRMSVGLTAIEMANQEEQDSSSSESDDGALIINQAQKSSVRSPYQLSRKIYSHLPIIVDRPNAARCKRKGCVGKTRTMCEKCKVYLCLQPHRNCYKMYHM</sequence>
<dbReference type="Pfam" id="PF13843">
    <property type="entry name" value="DDE_Tnp_1_7"/>
    <property type="match status" value="1"/>
</dbReference>
<feature type="domain" description="PiggyBac transposable element-derived protein" evidence="1">
    <location>
        <begin position="12"/>
        <end position="109"/>
    </location>
</feature>
<keyword evidence="3" id="KW-1185">Reference proteome</keyword>
<dbReference type="AlphaFoldDB" id="H2YX58"/>
<reference evidence="2" key="2">
    <citation type="submission" date="2025-08" db="UniProtKB">
        <authorList>
            <consortium name="Ensembl"/>
        </authorList>
    </citation>
    <scope>IDENTIFICATION</scope>
</reference>
<dbReference type="STRING" id="51511.ENSCSAVP00000009919"/>
<reference evidence="2" key="3">
    <citation type="submission" date="2025-09" db="UniProtKB">
        <authorList>
            <consortium name="Ensembl"/>
        </authorList>
    </citation>
    <scope>IDENTIFICATION</scope>
</reference>
<dbReference type="OMA" id="NAPMCKL"/>
<dbReference type="Proteomes" id="UP000007875">
    <property type="component" value="Unassembled WGS sequence"/>
</dbReference>
<accession>H2YX58</accession>